<proteinExistence type="predicted"/>
<sequence length="380" mass="40965">MAAMRDTGAGLTREELEEYQTTDPELYNKWQAIQVDFPWYMDLRTLIGNRPNSNPVGLGNSKSDVDDAVLAGGPSASDTESIIAVDEGVDLDTTQVEEETTRARPISDVLDDDDELYMRSPTPSILQADKEVTSTVGKRKTPPEMSDSEEITATNASSRKNHMGAEGTSRKGAVSPAPTPNKVTTAGGTKGTSSKKSKAETKGAKKLKFSEDFVEIAVAEEQTKQKQLELRRMEREYELEKLKLKGAAKTDGLRMKFELEKAKLQAATDIRLAKLKYANRNSTSGDTGFNAPAAGFSGHGGGPSMYMGHVGGAFHQGEAMPQVRPVGHDGWETIGSDRALNRGASPALGTQQVGLDFTHFSGAGPSSRLWDDVPEPNDGK</sequence>
<dbReference type="EMBL" id="KV429166">
    <property type="protein sequence ID" value="KZT63660.1"/>
    <property type="molecule type" value="Genomic_DNA"/>
</dbReference>
<reference evidence="3 4" key="1">
    <citation type="journal article" date="2016" name="Mol. Biol. Evol.">
        <title>Comparative Genomics of Early-Diverging Mushroom-Forming Fungi Provides Insights into the Origins of Lignocellulose Decay Capabilities.</title>
        <authorList>
            <person name="Nagy L.G."/>
            <person name="Riley R."/>
            <person name="Tritt A."/>
            <person name="Adam C."/>
            <person name="Daum C."/>
            <person name="Floudas D."/>
            <person name="Sun H."/>
            <person name="Yadav J.S."/>
            <person name="Pangilinan J."/>
            <person name="Larsson K.H."/>
            <person name="Matsuura K."/>
            <person name="Barry K."/>
            <person name="Labutti K."/>
            <person name="Kuo R."/>
            <person name="Ohm R.A."/>
            <person name="Bhattacharya S.S."/>
            <person name="Shirouzu T."/>
            <person name="Yoshinaga Y."/>
            <person name="Martin F.M."/>
            <person name="Grigoriev I.V."/>
            <person name="Hibbett D.S."/>
        </authorList>
    </citation>
    <scope>NUCLEOTIDE SEQUENCE [LARGE SCALE GENOMIC DNA]</scope>
    <source>
        <strain evidence="3 4">L-15889</strain>
    </source>
</reference>
<dbReference type="AlphaFoldDB" id="A0A165KW43"/>
<feature type="region of interest" description="Disordered" evidence="2">
    <location>
        <begin position="360"/>
        <end position="380"/>
    </location>
</feature>
<feature type="compositionally biased region" description="Low complexity" evidence="2">
    <location>
        <begin position="184"/>
        <end position="194"/>
    </location>
</feature>
<keyword evidence="1" id="KW-0175">Coiled coil</keyword>
<evidence type="ECO:0000313" key="3">
    <source>
        <dbReference type="EMBL" id="KZT63660.1"/>
    </source>
</evidence>
<evidence type="ECO:0000256" key="1">
    <source>
        <dbReference type="SAM" id="Coils"/>
    </source>
</evidence>
<name>A0A165KW43_9APHY</name>
<feature type="region of interest" description="Disordered" evidence="2">
    <location>
        <begin position="1"/>
        <end position="20"/>
    </location>
</feature>
<evidence type="ECO:0000256" key="2">
    <source>
        <dbReference type="SAM" id="MobiDB-lite"/>
    </source>
</evidence>
<dbReference type="OrthoDB" id="3255996at2759"/>
<accession>A0A165KW43</accession>
<evidence type="ECO:0000313" key="4">
    <source>
        <dbReference type="Proteomes" id="UP000076727"/>
    </source>
</evidence>
<dbReference type="Proteomes" id="UP000076727">
    <property type="component" value="Unassembled WGS sequence"/>
</dbReference>
<organism evidence="3 4">
    <name type="scientific">Daedalea quercina L-15889</name>
    <dbReference type="NCBI Taxonomy" id="1314783"/>
    <lineage>
        <taxon>Eukaryota</taxon>
        <taxon>Fungi</taxon>
        <taxon>Dikarya</taxon>
        <taxon>Basidiomycota</taxon>
        <taxon>Agaricomycotina</taxon>
        <taxon>Agaricomycetes</taxon>
        <taxon>Polyporales</taxon>
        <taxon>Fomitopsis</taxon>
    </lineage>
</organism>
<keyword evidence="4" id="KW-1185">Reference proteome</keyword>
<gene>
    <name evidence="3" type="ORF">DAEQUDRAFT_101000</name>
</gene>
<feature type="coiled-coil region" evidence="1">
    <location>
        <begin position="216"/>
        <end position="250"/>
    </location>
</feature>
<feature type="region of interest" description="Disordered" evidence="2">
    <location>
        <begin position="119"/>
        <end position="204"/>
    </location>
</feature>
<protein>
    <submittedName>
        <fullName evidence="3">Uncharacterized protein</fullName>
    </submittedName>
</protein>